<keyword evidence="3 5" id="KW-0863">Zinc-finger</keyword>
<feature type="compositionally biased region" description="Polar residues" evidence="6">
    <location>
        <begin position="191"/>
        <end position="200"/>
    </location>
</feature>
<dbReference type="EMBL" id="ML004974">
    <property type="protein sequence ID" value="RKP21242.1"/>
    <property type="molecule type" value="Genomic_DNA"/>
</dbReference>
<evidence type="ECO:0000256" key="6">
    <source>
        <dbReference type="SAM" id="MobiDB-lite"/>
    </source>
</evidence>
<dbReference type="Pfam" id="PF01412">
    <property type="entry name" value="ArfGap"/>
    <property type="match status" value="1"/>
</dbReference>
<evidence type="ECO:0000256" key="2">
    <source>
        <dbReference type="ARBA" id="ARBA00022723"/>
    </source>
</evidence>
<dbReference type="AlphaFoldDB" id="A0A4P9YPQ3"/>
<keyword evidence="4" id="KW-0862">Zinc</keyword>
<keyword evidence="1" id="KW-0343">GTPase activation</keyword>
<protein>
    <submittedName>
        <fullName evidence="8">ArfGap-domain-containing protein</fullName>
    </submittedName>
</protein>
<evidence type="ECO:0000313" key="8">
    <source>
        <dbReference type="EMBL" id="RKP21242.1"/>
    </source>
</evidence>
<dbReference type="GO" id="GO:0008270">
    <property type="term" value="F:zinc ion binding"/>
    <property type="evidence" value="ECO:0007669"/>
    <property type="project" value="UniProtKB-KW"/>
</dbReference>
<keyword evidence="2" id="KW-0479">Metal-binding</keyword>
<dbReference type="GO" id="GO:0030100">
    <property type="term" value="P:regulation of endocytosis"/>
    <property type="evidence" value="ECO:0007669"/>
    <property type="project" value="TreeGrafter"/>
</dbReference>
<dbReference type="PANTHER" id="PTHR46395:SF1">
    <property type="entry name" value="ADP-RIBOSYLATION FACTOR GTPASE-ACTIVATING PROTEIN 1"/>
    <property type="match status" value="1"/>
</dbReference>
<organism evidence="8 9">
    <name type="scientific">Rozella allomycis (strain CSF55)</name>
    <dbReference type="NCBI Taxonomy" id="988480"/>
    <lineage>
        <taxon>Eukaryota</taxon>
        <taxon>Fungi</taxon>
        <taxon>Fungi incertae sedis</taxon>
        <taxon>Cryptomycota</taxon>
        <taxon>Cryptomycota incertae sedis</taxon>
        <taxon>Rozella</taxon>
    </lineage>
</organism>
<dbReference type="Gene3D" id="1.10.220.150">
    <property type="entry name" value="Arf GTPase activating protein"/>
    <property type="match status" value="1"/>
</dbReference>
<proteinExistence type="predicted"/>
<sequence length="336" mass="37431">MSYVANAKEILLDLQKQEGNRLCFDCGAPNPQWASVSLGTFFCLECSGIHRSLGVHLSFVRSITMDKWTEDQIRKMQLGGNKKAKEFLEAQPDYNPSQGIRERYNTDAARLYREKVKKRRPWTSSRPAIQNSRTRPQTPTKLQNVPRTGSLPSFEAPTKAQNESFFAQRHLQNEMRSTALPPSQGGKYTGFGNSSSVSRNKNEFSSGDFVEDTLSQISKGWSMFTSAMQPILSEGVKMASESAEKIGQKLNDHVITPASQALQDPNLSSTWTSYIPGFTTGKVVTPYSTVLNESDNNYNQSYSSARPPVHAEVDQYDSKRNVGEVMNGKNGTKFTG</sequence>
<dbReference type="GO" id="GO:0000139">
    <property type="term" value="C:Golgi membrane"/>
    <property type="evidence" value="ECO:0007669"/>
    <property type="project" value="TreeGrafter"/>
</dbReference>
<accession>A0A4P9YPQ3</accession>
<feature type="region of interest" description="Disordered" evidence="6">
    <location>
        <begin position="116"/>
        <end position="159"/>
    </location>
</feature>
<dbReference type="PRINTS" id="PR00405">
    <property type="entry name" value="REVINTRACTNG"/>
</dbReference>
<dbReference type="FunFam" id="1.10.220.150:FF:000014">
    <property type="entry name" value="ADP-ribosylation factor GTPase-activating protein"/>
    <property type="match status" value="1"/>
</dbReference>
<dbReference type="SUPFAM" id="SSF57863">
    <property type="entry name" value="ArfGap/RecO-like zinc finger"/>
    <property type="match status" value="1"/>
</dbReference>
<dbReference type="InterPro" id="IPR001164">
    <property type="entry name" value="ArfGAP_dom"/>
</dbReference>
<evidence type="ECO:0000256" key="4">
    <source>
        <dbReference type="ARBA" id="ARBA00022833"/>
    </source>
</evidence>
<dbReference type="InterPro" id="IPR037278">
    <property type="entry name" value="ARFGAP/RecO"/>
</dbReference>
<dbReference type="GO" id="GO:0032012">
    <property type="term" value="P:regulation of ARF protein signal transduction"/>
    <property type="evidence" value="ECO:0007669"/>
    <property type="project" value="TreeGrafter"/>
</dbReference>
<reference evidence="9" key="1">
    <citation type="journal article" date="2018" name="Nat. Microbiol.">
        <title>Leveraging single-cell genomics to expand the fungal tree of life.</title>
        <authorList>
            <person name="Ahrendt S.R."/>
            <person name="Quandt C.A."/>
            <person name="Ciobanu D."/>
            <person name="Clum A."/>
            <person name="Salamov A."/>
            <person name="Andreopoulos B."/>
            <person name="Cheng J.F."/>
            <person name="Woyke T."/>
            <person name="Pelin A."/>
            <person name="Henrissat B."/>
            <person name="Reynolds N.K."/>
            <person name="Benny G.L."/>
            <person name="Smith M.E."/>
            <person name="James T.Y."/>
            <person name="Grigoriev I.V."/>
        </authorList>
    </citation>
    <scope>NUCLEOTIDE SEQUENCE [LARGE SCALE GENOMIC DNA]</scope>
    <source>
        <strain evidence="9">CSF55</strain>
    </source>
</reference>
<dbReference type="SMART" id="SM00105">
    <property type="entry name" value="ArfGap"/>
    <property type="match status" value="1"/>
</dbReference>
<gene>
    <name evidence="8" type="ORF">ROZALSC1DRAFT_27343</name>
</gene>
<dbReference type="Proteomes" id="UP000281549">
    <property type="component" value="Unassembled WGS sequence"/>
</dbReference>
<feature type="compositionally biased region" description="Polar residues" evidence="6">
    <location>
        <begin position="122"/>
        <end position="151"/>
    </location>
</feature>
<evidence type="ECO:0000256" key="1">
    <source>
        <dbReference type="ARBA" id="ARBA00022468"/>
    </source>
</evidence>
<evidence type="ECO:0000313" key="9">
    <source>
        <dbReference type="Proteomes" id="UP000281549"/>
    </source>
</evidence>
<name>A0A4P9YPQ3_ROZAC</name>
<feature type="domain" description="Arf-GAP" evidence="7">
    <location>
        <begin position="8"/>
        <end position="115"/>
    </location>
</feature>
<dbReference type="CDD" id="cd08830">
    <property type="entry name" value="ArfGap_ArfGap1"/>
    <property type="match status" value="1"/>
</dbReference>
<evidence type="ECO:0000259" key="7">
    <source>
        <dbReference type="PROSITE" id="PS50115"/>
    </source>
</evidence>
<dbReference type="InterPro" id="IPR038508">
    <property type="entry name" value="ArfGAP_dom_sf"/>
</dbReference>
<evidence type="ECO:0000256" key="3">
    <source>
        <dbReference type="ARBA" id="ARBA00022771"/>
    </source>
</evidence>
<dbReference type="PROSITE" id="PS50115">
    <property type="entry name" value="ARFGAP"/>
    <property type="match status" value="1"/>
</dbReference>
<dbReference type="PANTHER" id="PTHR46395">
    <property type="entry name" value="ADP-RIBOSYLATION FACTOR GTPASE-ACTIVATING PROTEIN 1"/>
    <property type="match status" value="1"/>
</dbReference>
<dbReference type="GO" id="GO:0005096">
    <property type="term" value="F:GTPase activator activity"/>
    <property type="evidence" value="ECO:0007669"/>
    <property type="project" value="UniProtKB-KW"/>
</dbReference>
<evidence type="ECO:0000256" key="5">
    <source>
        <dbReference type="PROSITE-ProRule" id="PRU00288"/>
    </source>
</evidence>
<feature type="region of interest" description="Disordered" evidence="6">
    <location>
        <begin position="177"/>
        <end position="200"/>
    </location>
</feature>